<keyword evidence="2" id="KW-1185">Reference proteome</keyword>
<dbReference type="EMBL" id="BGZK01000356">
    <property type="protein sequence ID" value="GBP38920.1"/>
    <property type="molecule type" value="Genomic_DNA"/>
</dbReference>
<proteinExistence type="predicted"/>
<dbReference type="Proteomes" id="UP000299102">
    <property type="component" value="Unassembled WGS sequence"/>
</dbReference>
<name>A0A4C1VK41_EUMVA</name>
<comment type="caution">
    <text evidence="1">The sequence shown here is derived from an EMBL/GenBank/DDBJ whole genome shotgun (WGS) entry which is preliminary data.</text>
</comment>
<protein>
    <submittedName>
        <fullName evidence="1">Uncharacterized protein</fullName>
    </submittedName>
</protein>
<evidence type="ECO:0000313" key="1">
    <source>
        <dbReference type="EMBL" id="GBP38920.1"/>
    </source>
</evidence>
<evidence type="ECO:0000313" key="2">
    <source>
        <dbReference type="Proteomes" id="UP000299102"/>
    </source>
</evidence>
<dbReference type="AlphaFoldDB" id="A0A4C1VK41"/>
<sequence>MVKRPCHVKTKGCEYRWRSRPVFRCAIAEPVATSGDDCLTCLRRADKGLRDPDLNPCTLARRRSEAADGCHQPLMKIYTGMN</sequence>
<gene>
    <name evidence="1" type="ORF">EVAR_95670_1</name>
</gene>
<organism evidence="1 2">
    <name type="scientific">Eumeta variegata</name>
    <name type="common">Bagworm moth</name>
    <name type="synonym">Eumeta japonica</name>
    <dbReference type="NCBI Taxonomy" id="151549"/>
    <lineage>
        <taxon>Eukaryota</taxon>
        <taxon>Metazoa</taxon>
        <taxon>Ecdysozoa</taxon>
        <taxon>Arthropoda</taxon>
        <taxon>Hexapoda</taxon>
        <taxon>Insecta</taxon>
        <taxon>Pterygota</taxon>
        <taxon>Neoptera</taxon>
        <taxon>Endopterygota</taxon>
        <taxon>Lepidoptera</taxon>
        <taxon>Glossata</taxon>
        <taxon>Ditrysia</taxon>
        <taxon>Tineoidea</taxon>
        <taxon>Psychidae</taxon>
        <taxon>Oiketicinae</taxon>
        <taxon>Eumeta</taxon>
    </lineage>
</organism>
<reference evidence="1 2" key="1">
    <citation type="journal article" date="2019" name="Commun. Biol.">
        <title>The bagworm genome reveals a unique fibroin gene that provides high tensile strength.</title>
        <authorList>
            <person name="Kono N."/>
            <person name="Nakamura H."/>
            <person name="Ohtoshi R."/>
            <person name="Tomita M."/>
            <person name="Numata K."/>
            <person name="Arakawa K."/>
        </authorList>
    </citation>
    <scope>NUCLEOTIDE SEQUENCE [LARGE SCALE GENOMIC DNA]</scope>
</reference>
<accession>A0A4C1VK41</accession>